<dbReference type="RefSeq" id="WP_147647134.1">
    <property type="nucleotide sequence ID" value="NZ_CP042806.1"/>
</dbReference>
<evidence type="ECO:0000313" key="4">
    <source>
        <dbReference type="EMBL" id="QEE27944.1"/>
    </source>
</evidence>
<dbReference type="AlphaFoldDB" id="A0A5B9E8K5"/>
<dbReference type="EMBL" id="CP042806">
    <property type="protein sequence ID" value="QEE27944.1"/>
    <property type="molecule type" value="Genomic_DNA"/>
</dbReference>
<name>A0A5B9E8K5_9BACT</name>
<accession>A0A5B9E8K5</accession>
<protein>
    <submittedName>
        <fullName evidence="4">TIGR01777 family protein</fullName>
    </submittedName>
</protein>
<organism evidence="4 5">
    <name type="scientific">Terriglobus albidus</name>
    <dbReference type="NCBI Taxonomy" id="1592106"/>
    <lineage>
        <taxon>Bacteria</taxon>
        <taxon>Pseudomonadati</taxon>
        <taxon>Acidobacteriota</taxon>
        <taxon>Terriglobia</taxon>
        <taxon>Terriglobales</taxon>
        <taxon>Acidobacteriaceae</taxon>
        <taxon>Terriglobus</taxon>
    </lineage>
</organism>
<dbReference type="KEGG" id="talb:FTW19_08010"/>
<dbReference type="Proteomes" id="UP000321820">
    <property type="component" value="Chromosome"/>
</dbReference>
<dbReference type="Pfam" id="PF01370">
    <property type="entry name" value="Epimerase"/>
    <property type="match status" value="1"/>
</dbReference>
<dbReference type="PANTHER" id="PTHR11092">
    <property type="entry name" value="SUGAR NUCLEOTIDE EPIMERASE RELATED"/>
    <property type="match status" value="1"/>
</dbReference>
<evidence type="ECO:0000259" key="2">
    <source>
        <dbReference type="Pfam" id="PF01370"/>
    </source>
</evidence>
<gene>
    <name evidence="4" type="ORF">FTW19_08010</name>
</gene>
<dbReference type="SUPFAM" id="SSF51735">
    <property type="entry name" value="NAD(P)-binding Rossmann-fold domains"/>
    <property type="match status" value="1"/>
</dbReference>
<comment type="similarity">
    <text evidence="1">Belongs to the NAD(P)-dependent epimerase/dehydratase family. SDR39U1 subfamily.</text>
</comment>
<dbReference type="InterPro" id="IPR013549">
    <property type="entry name" value="DUF1731"/>
</dbReference>
<feature type="domain" description="DUF1731" evidence="3">
    <location>
        <begin position="261"/>
        <end position="308"/>
    </location>
</feature>
<dbReference type="NCBIfam" id="TIGR01777">
    <property type="entry name" value="yfcH"/>
    <property type="match status" value="1"/>
</dbReference>
<dbReference type="InterPro" id="IPR001509">
    <property type="entry name" value="Epimerase_deHydtase"/>
</dbReference>
<dbReference type="InterPro" id="IPR010099">
    <property type="entry name" value="SDR39U1"/>
</dbReference>
<dbReference type="OrthoDB" id="9801773at2"/>
<evidence type="ECO:0000259" key="3">
    <source>
        <dbReference type="Pfam" id="PF08338"/>
    </source>
</evidence>
<keyword evidence="5" id="KW-1185">Reference proteome</keyword>
<dbReference type="PANTHER" id="PTHR11092:SF0">
    <property type="entry name" value="EPIMERASE FAMILY PROTEIN SDR39U1"/>
    <property type="match status" value="1"/>
</dbReference>
<proteinExistence type="inferred from homology"/>
<dbReference type="InterPro" id="IPR036291">
    <property type="entry name" value="NAD(P)-bd_dom_sf"/>
</dbReference>
<evidence type="ECO:0000313" key="5">
    <source>
        <dbReference type="Proteomes" id="UP000321820"/>
    </source>
</evidence>
<evidence type="ECO:0000256" key="1">
    <source>
        <dbReference type="ARBA" id="ARBA00009353"/>
    </source>
</evidence>
<feature type="domain" description="NAD-dependent epimerase/dehydratase" evidence="2">
    <location>
        <begin position="3"/>
        <end position="224"/>
    </location>
</feature>
<dbReference type="Pfam" id="PF08338">
    <property type="entry name" value="DUF1731"/>
    <property type="match status" value="1"/>
</dbReference>
<dbReference type="Gene3D" id="3.40.50.720">
    <property type="entry name" value="NAD(P)-binding Rossmann-like Domain"/>
    <property type="match status" value="1"/>
</dbReference>
<sequence length="317" mass="35532">MKIIIAGGSGQVGTILARHFHQNGHSVVVLSRRLQKAPWRVVHWDGSTLGPWLGEIDCSDVLINLAGRSVNCRYTQKNRREILESRVLSTRVLHQGIARMEYPPAVWLNASTATIYRHALDRPMDEATGEFGGNEMGAPNTWNFSIQVAKAWEEAFFSAVTPGTRQVALRSAMTFSADRGGVFDVFLNLVRHGLGGTTLPGTQFVSWIHEADFIRSVEFLIKKQEITGAVNLASPHPLPNREFLGVLRKTWGTRFGLPTTRWMLELGTFLMRTESELILKSRQVVPGRLLDAGFQFEYPTWPQAAQDLVAQWRKANP</sequence>
<reference evidence="4 5" key="1">
    <citation type="submission" date="2019-08" db="EMBL/GenBank/DDBJ databases">
        <title>Complete genome sequence of Terriglobus albidus strain ORNL.</title>
        <authorList>
            <person name="Podar M."/>
        </authorList>
    </citation>
    <scope>NUCLEOTIDE SEQUENCE [LARGE SCALE GENOMIC DNA]</scope>
    <source>
        <strain evidence="4 5">ORNL</strain>
    </source>
</reference>